<gene>
    <name evidence="4" type="ORF">F9K24_21230</name>
</gene>
<dbReference type="InterPro" id="IPR013785">
    <property type="entry name" value="Aldolase_TIM"/>
</dbReference>
<evidence type="ECO:0000256" key="2">
    <source>
        <dbReference type="ARBA" id="ARBA00022977"/>
    </source>
</evidence>
<organism evidence="4 5">
    <name type="scientific">Leptonema illini</name>
    <dbReference type="NCBI Taxonomy" id="183"/>
    <lineage>
        <taxon>Bacteria</taxon>
        <taxon>Pseudomonadati</taxon>
        <taxon>Spirochaetota</taxon>
        <taxon>Spirochaetia</taxon>
        <taxon>Leptospirales</taxon>
        <taxon>Leptospiraceae</taxon>
        <taxon>Leptonema</taxon>
    </lineage>
</organism>
<dbReference type="AlphaFoldDB" id="A0A833LVL4"/>
<feature type="domain" description="Thiamine phosphate synthase/TenI" evidence="3">
    <location>
        <begin position="31"/>
        <end position="212"/>
    </location>
</feature>
<accession>A0A833LVL4</accession>
<protein>
    <submittedName>
        <fullName evidence="4">Thiamine phosphate synthase</fullName>
    </submittedName>
</protein>
<evidence type="ECO:0000313" key="4">
    <source>
        <dbReference type="EMBL" id="KAB2929020.1"/>
    </source>
</evidence>
<name>A0A833LVL4_9LEPT</name>
<dbReference type="GO" id="GO:0004789">
    <property type="term" value="F:thiamine-phosphate diphosphorylase activity"/>
    <property type="evidence" value="ECO:0007669"/>
    <property type="project" value="TreeGrafter"/>
</dbReference>
<dbReference type="Proteomes" id="UP000460298">
    <property type="component" value="Unassembled WGS sequence"/>
</dbReference>
<dbReference type="GO" id="GO:0009228">
    <property type="term" value="P:thiamine biosynthetic process"/>
    <property type="evidence" value="ECO:0007669"/>
    <property type="project" value="UniProtKB-KW"/>
</dbReference>
<dbReference type="Gene3D" id="3.20.20.70">
    <property type="entry name" value="Aldolase class I"/>
    <property type="match status" value="1"/>
</dbReference>
<dbReference type="InterPro" id="IPR036206">
    <property type="entry name" value="ThiamineP_synth_sf"/>
</dbReference>
<dbReference type="SUPFAM" id="SSF51391">
    <property type="entry name" value="Thiamin phosphate synthase"/>
    <property type="match status" value="1"/>
</dbReference>
<sequence>MSKKETSSESLRIRAYPILDEDFLQMAGLQPMDLIDLWADEGITIFQYRNKQKPTKSRLEEVERNARRRRLRWILNDYDQLFCDGVADGIHLGWEDWHGLPEERRQALLRRLNGVQSLQAESTPLCGISTHTPDQWSEALTLHRSGVLPLSYIAFGPCFKTTSKKSGLHPQLQKEAFEELERRRDEARKKGELPDAVFIGGIDPDNLPVLVQTLSNTKKKEERTIFVASIRALSDPLDIRRFRSIPNWKP</sequence>
<comment type="caution">
    <text evidence="4">The sequence shown here is derived from an EMBL/GenBank/DDBJ whole genome shotgun (WGS) entry which is preliminary data.</text>
</comment>
<evidence type="ECO:0000259" key="3">
    <source>
        <dbReference type="Pfam" id="PF02581"/>
    </source>
</evidence>
<dbReference type="InterPro" id="IPR022998">
    <property type="entry name" value="ThiamineP_synth_TenI"/>
</dbReference>
<dbReference type="Pfam" id="PF02581">
    <property type="entry name" value="TMP-TENI"/>
    <property type="match status" value="1"/>
</dbReference>
<keyword evidence="2" id="KW-0784">Thiamine biosynthesis</keyword>
<dbReference type="GO" id="GO:0005737">
    <property type="term" value="C:cytoplasm"/>
    <property type="evidence" value="ECO:0007669"/>
    <property type="project" value="TreeGrafter"/>
</dbReference>
<evidence type="ECO:0000313" key="5">
    <source>
        <dbReference type="Proteomes" id="UP000460298"/>
    </source>
</evidence>
<dbReference type="PANTHER" id="PTHR20857">
    <property type="entry name" value="THIAMINE-PHOSPHATE PYROPHOSPHORYLASE"/>
    <property type="match status" value="1"/>
</dbReference>
<proteinExistence type="predicted"/>
<comment type="pathway">
    <text evidence="1">Cofactor biosynthesis; thiamine diphosphate biosynthesis.</text>
</comment>
<evidence type="ECO:0000256" key="1">
    <source>
        <dbReference type="ARBA" id="ARBA00004948"/>
    </source>
</evidence>
<dbReference type="EMBL" id="WBUI01000039">
    <property type="protein sequence ID" value="KAB2929020.1"/>
    <property type="molecule type" value="Genomic_DNA"/>
</dbReference>
<reference evidence="4 5" key="1">
    <citation type="submission" date="2019-10" db="EMBL/GenBank/DDBJ databases">
        <title>Extracellular Electron Transfer in a Candidatus Methanoperedens spp. Enrichment Culture.</title>
        <authorList>
            <person name="Berger S."/>
            <person name="Rangel Shaw D."/>
            <person name="Berben T."/>
            <person name="In 'T Zandt M."/>
            <person name="Frank J."/>
            <person name="Reimann J."/>
            <person name="Jetten M.S.M."/>
            <person name="Welte C.U."/>
        </authorList>
    </citation>
    <scope>NUCLEOTIDE SEQUENCE [LARGE SCALE GENOMIC DNA]</scope>
    <source>
        <strain evidence="4">SB12</strain>
    </source>
</reference>
<dbReference type="CDD" id="cd00564">
    <property type="entry name" value="TMP_TenI"/>
    <property type="match status" value="1"/>
</dbReference>
<dbReference type="PANTHER" id="PTHR20857:SF15">
    <property type="entry name" value="THIAMINE-PHOSPHATE SYNTHASE"/>
    <property type="match status" value="1"/>
</dbReference>